<name>A0A940RVL6_9ACTN</name>
<dbReference type="Gene3D" id="2.130.10.10">
    <property type="entry name" value="YVTN repeat-like/Quinoprotein amine dehydrogenase"/>
    <property type="match status" value="1"/>
</dbReference>
<feature type="region of interest" description="Disordered" evidence="1">
    <location>
        <begin position="122"/>
        <end position="153"/>
    </location>
</feature>
<dbReference type="SUPFAM" id="SSF50998">
    <property type="entry name" value="Quinoprotein alcohol dehydrogenase-like"/>
    <property type="match status" value="1"/>
</dbReference>
<feature type="compositionally biased region" description="Pro residues" evidence="1">
    <location>
        <begin position="1"/>
        <end position="14"/>
    </location>
</feature>
<feature type="region of interest" description="Disordered" evidence="1">
    <location>
        <begin position="1"/>
        <end position="91"/>
    </location>
</feature>
<feature type="transmembrane region" description="Helical" evidence="2">
    <location>
        <begin position="100"/>
        <end position="118"/>
    </location>
</feature>
<evidence type="ECO:0000313" key="5">
    <source>
        <dbReference type="Proteomes" id="UP000670475"/>
    </source>
</evidence>
<evidence type="ECO:0000313" key="4">
    <source>
        <dbReference type="EMBL" id="MBP0459187.1"/>
    </source>
</evidence>
<reference evidence="4" key="1">
    <citation type="submission" date="2021-03" db="EMBL/GenBank/DDBJ databases">
        <title>Whole genome sequence of Streptomyces bomunensis MMS17-BM035.</title>
        <authorList>
            <person name="Lee J.H."/>
        </authorList>
    </citation>
    <scope>NUCLEOTIDE SEQUENCE</scope>
    <source>
        <strain evidence="4">MMS17-BM035</strain>
    </source>
</reference>
<proteinExistence type="predicted"/>
<keyword evidence="2" id="KW-0812">Transmembrane</keyword>
<feature type="compositionally biased region" description="Gly residues" evidence="1">
    <location>
        <begin position="82"/>
        <end position="91"/>
    </location>
</feature>
<sequence>MTQPPQPPTPPNQPPAGGFGAPQTPGTPPNPQAPPQNPLYGYPQSAPGYGHPGGQPQAYGPPAGYGYPAPAGTYQQPQQPPAGGGGTGGGRGLTRTELRMIVAATVAVVLILAAGVWFSRSGGGSDDRGAGHPAKSPAGGSAHAAGGSAAAKEKAPADVHAKVAFKVAMPKATDLHSVYGSWLTDKVYAKSGLAGIVGYDPDSGTQQWSVPLPGDVCAASPHVSDDGKAAVVFDGAKRTKNSAPEACTRVGVVDLSAGRLLWSKTVKVPGGDTNIRFDGVTQTGNTVAAAGTSGGAGFDLATGEVRWKPKASTTDCHDAGYAGGALLVASRQCGFGDDAQITVENINPKTGATLSSYKMPPGVQDVHAVSTDPLVVAADVGDTGSGGISDFFSLDARTGKLKAKISASGDTYAARCEEAMENCTNVLAGNGKLYLPTAEHDAGDGKAMDRTNEIVSFDLATGKSTAQRADAGNGWTARLLRMDGPNLIAYKTGPYDKGGRIVSVDGSSFKQTTLLRNPSDRATIEDENSFASNGTEVRYADGRLFLSAVFVDKPLDAQDSGRPLVMAFSTR</sequence>
<feature type="domain" description="Pyrrolo-quinoline quinone repeat" evidence="3">
    <location>
        <begin position="186"/>
        <end position="313"/>
    </location>
</feature>
<dbReference type="AlphaFoldDB" id="A0A940RVL6"/>
<dbReference type="InterPro" id="IPR011047">
    <property type="entry name" value="Quinoprotein_ADH-like_sf"/>
</dbReference>
<dbReference type="InterPro" id="IPR015943">
    <property type="entry name" value="WD40/YVTN_repeat-like_dom_sf"/>
</dbReference>
<protein>
    <submittedName>
        <fullName evidence="4">PQQ-binding-like beta-propeller repeat protein</fullName>
    </submittedName>
</protein>
<feature type="compositionally biased region" description="Low complexity" evidence="1">
    <location>
        <begin position="133"/>
        <end position="150"/>
    </location>
</feature>
<evidence type="ECO:0000256" key="2">
    <source>
        <dbReference type="SAM" id="Phobius"/>
    </source>
</evidence>
<dbReference type="RefSeq" id="WP_209340930.1">
    <property type="nucleotide sequence ID" value="NZ_JAGIQL010000064.1"/>
</dbReference>
<keyword evidence="2" id="KW-0472">Membrane</keyword>
<comment type="caution">
    <text evidence="4">The sequence shown here is derived from an EMBL/GenBank/DDBJ whole genome shotgun (WGS) entry which is preliminary data.</text>
</comment>
<accession>A0A940RVL6</accession>
<dbReference type="Proteomes" id="UP000670475">
    <property type="component" value="Unassembled WGS sequence"/>
</dbReference>
<organism evidence="4 5">
    <name type="scientific">Streptomyces montanisoli</name>
    <dbReference type="NCBI Taxonomy" id="2798581"/>
    <lineage>
        <taxon>Bacteria</taxon>
        <taxon>Bacillati</taxon>
        <taxon>Actinomycetota</taxon>
        <taxon>Actinomycetes</taxon>
        <taxon>Kitasatosporales</taxon>
        <taxon>Streptomycetaceae</taxon>
        <taxon>Streptomyces</taxon>
    </lineage>
</organism>
<dbReference type="EMBL" id="JAGIQL010000064">
    <property type="protein sequence ID" value="MBP0459187.1"/>
    <property type="molecule type" value="Genomic_DNA"/>
</dbReference>
<gene>
    <name evidence="4" type="ORF">JFN87_16980</name>
</gene>
<keyword evidence="5" id="KW-1185">Reference proteome</keyword>
<feature type="compositionally biased region" description="Low complexity" evidence="1">
    <location>
        <begin position="46"/>
        <end position="77"/>
    </location>
</feature>
<dbReference type="InterPro" id="IPR002372">
    <property type="entry name" value="PQQ_rpt_dom"/>
</dbReference>
<dbReference type="Pfam" id="PF13360">
    <property type="entry name" value="PQQ_2"/>
    <property type="match status" value="1"/>
</dbReference>
<keyword evidence="2" id="KW-1133">Transmembrane helix</keyword>
<evidence type="ECO:0000256" key="1">
    <source>
        <dbReference type="SAM" id="MobiDB-lite"/>
    </source>
</evidence>
<feature type="compositionally biased region" description="Pro residues" evidence="1">
    <location>
        <begin position="25"/>
        <end position="37"/>
    </location>
</feature>
<evidence type="ECO:0000259" key="3">
    <source>
        <dbReference type="Pfam" id="PF13360"/>
    </source>
</evidence>